<dbReference type="SUPFAM" id="SSF46626">
    <property type="entry name" value="Cytochrome c"/>
    <property type="match status" value="1"/>
</dbReference>
<dbReference type="GO" id="GO:0020037">
    <property type="term" value="F:heme binding"/>
    <property type="evidence" value="ECO:0007669"/>
    <property type="project" value="InterPro"/>
</dbReference>
<evidence type="ECO:0000256" key="1">
    <source>
        <dbReference type="ARBA" id="ARBA00022617"/>
    </source>
</evidence>
<evidence type="ECO:0000259" key="5">
    <source>
        <dbReference type="PROSITE" id="PS51007"/>
    </source>
</evidence>
<dbReference type="Pfam" id="PF00034">
    <property type="entry name" value="Cytochrom_C"/>
    <property type="match status" value="1"/>
</dbReference>
<accession>F2AYZ5</accession>
<keyword evidence="2 4" id="KW-0479">Metal-binding</keyword>
<dbReference type="InterPro" id="IPR009056">
    <property type="entry name" value="Cyt_c-like_dom"/>
</dbReference>
<dbReference type="NCBIfam" id="TIGR02603">
    <property type="entry name" value="CxxCH_TIGR02603"/>
    <property type="match status" value="1"/>
</dbReference>
<dbReference type="PATRIC" id="fig|991778.3.peg.5243"/>
<comment type="caution">
    <text evidence="6">The sequence shown here is derived from an EMBL/GenBank/DDBJ whole genome shotgun (WGS) entry which is preliminary data.</text>
</comment>
<feature type="domain" description="Cytochrome c" evidence="5">
    <location>
        <begin position="11"/>
        <end position="144"/>
    </location>
</feature>
<dbReference type="Gene3D" id="1.10.760.10">
    <property type="entry name" value="Cytochrome c-like domain"/>
    <property type="match status" value="1"/>
</dbReference>
<evidence type="ECO:0000256" key="4">
    <source>
        <dbReference type="PROSITE-ProRule" id="PRU00433"/>
    </source>
</evidence>
<evidence type="ECO:0000313" key="7">
    <source>
        <dbReference type="Proteomes" id="UP000006222"/>
    </source>
</evidence>
<evidence type="ECO:0000313" key="6">
    <source>
        <dbReference type="EMBL" id="EGF25117.1"/>
    </source>
</evidence>
<dbReference type="GO" id="GO:0046872">
    <property type="term" value="F:metal ion binding"/>
    <property type="evidence" value="ECO:0007669"/>
    <property type="project" value="UniProtKB-KW"/>
</dbReference>
<name>F2AYZ5_RHOBT</name>
<keyword evidence="1 4" id="KW-0349">Heme</keyword>
<proteinExistence type="predicted"/>
<dbReference type="InterPro" id="IPR013427">
    <property type="entry name" value="Haem-bd_dom_put"/>
</dbReference>
<dbReference type="EMBL" id="AFAR01000249">
    <property type="protein sequence ID" value="EGF25117.1"/>
    <property type="molecule type" value="Genomic_DNA"/>
</dbReference>
<reference evidence="6 7" key="1">
    <citation type="journal article" date="2013" name="Mar. Genomics">
        <title>Expression of sulfatases in Rhodopirellula baltica and the diversity of sulfatases in the genus Rhodopirellula.</title>
        <authorList>
            <person name="Wegner C.E."/>
            <person name="Richter-Heitmann T."/>
            <person name="Klindworth A."/>
            <person name="Klockow C."/>
            <person name="Richter M."/>
            <person name="Achstetter T."/>
            <person name="Glockner F.O."/>
            <person name="Harder J."/>
        </authorList>
    </citation>
    <scope>NUCLEOTIDE SEQUENCE [LARGE SCALE GENOMIC DNA]</scope>
    <source>
        <strain evidence="6 7">WH47</strain>
    </source>
</reference>
<dbReference type="Proteomes" id="UP000006222">
    <property type="component" value="Unassembled WGS sequence"/>
</dbReference>
<dbReference type="InterPro" id="IPR036909">
    <property type="entry name" value="Cyt_c-like_dom_sf"/>
</dbReference>
<dbReference type="PANTHER" id="PTHR33546:SF1">
    <property type="entry name" value="LARGE, MULTIFUNCTIONAL SECRETED PROTEIN"/>
    <property type="match status" value="1"/>
</dbReference>
<dbReference type="AlphaFoldDB" id="F2AYZ5"/>
<protein>
    <recommendedName>
        <fullName evidence="5">Cytochrome c domain-containing protein</fullName>
    </recommendedName>
</protein>
<dbReference type="GO" id="GO:0009055">
    <property type="term" value="F:electron transfer activity"/>
    <property type="evidence" value="ECO:0007669"/>
    <property type="project" value="InterPro"/>
</dbReference>
<keyword evidence="3 4" id="KW-0408">Iron</keyword>
<evidence type="ECO:0000256" key="3">
    <source>
        <dbReference type="ARBA" id="ARBA00023004"/>
    </source>
</evidence>
<evidence type="ECO:0000256" key="2">
    <source>
        <dbReference type="ARBA" id="ARBA00022723"/>
    </source>
</evidence>
<dbReference type="PROSITE" id="PS51007">
    <property type="entry name" value="CYTC"/>
    <property type="match status" value="1"/>
</dbReference>
<organism evidence="6 7">
    <name type="scientific">Rhodopirellula baltica WH47</name>
    <dbReference type="NCBI Taxonomy" id="991778"/>
    <lineage>
        <taxon>Bacteria</taxon>
        <taxon>Pseudomonadati</taxon>
        <taxon>Planctomycetota</taxon>
        <taxon>Planctomycetia</taxon>
        <taxon>Pirellulales</taxon>
        <taxon>Pirellulaceae</taxon>
        <taxon>Rhodopirellula</taxon>
    </lineage>
</organism>
<sequence>MQSVVRSSSQSNLENGKTMFTKHCGTCHRLFGEGGKVGPDLTGYERSNLDFLSLAIIDPSAAIREEFTNYRLLTADGQVLSGLLENQTPETVTMRTAEGNAVRVDRDDIESLQASPVSLMPENILDALSTEDVRDLLAYLQQPMQIPLTSDSIDAN</sequence>
<dbReference type="PANTHER" id="PTHR33546">
    <property type="entry name" value="LARGE, MULTIFUNCTIONAL SECRETED PROTEIN-RELATED"/>
    <property type="match status" value="1"/>
</dbReference>
<gene>
    <name evidence="6" type="ORF">RBWH47_04672</name>
</gene>